<dbReference type="OrthoDB" id="3265056at2759"/>
<comment type="caution">
    <text evidence="1">The sequence shown here is derived from an EMBL/GenBank/DDBJ whole genome shotgun (WGS) entry which is preliminary data.</text>
</comment>
<dbReference type="Proteomes" id="UP000298327">
    <property type="component" value="Unassembled WGS sequence"/>
</dbReference>
<sequence>MAYTGDLHRGVWAGDRFDIVPIDEFTEREIGTDGEVIVWKDVSESVAKELKEILASEFPASLRSESDKPNGDD</sequence>
<protein>
    <submittedName>
        <fullName evidence="1">Uncharacterized protein</fullName>
    </submittedName>
</protein>
<evidence type="ECO:0000313" key="1">
    <source>
        <dbReference type="EMBL" id="TFY67943.1"/>
    </source>
</evidence>
<name>A0A4Y9Z232_9AGAM</name>
<organism evidence="1 2">
    <name type="scientific">Dentipellis fragilis</name>
    <dbReference type="NCBI Taxonomy" id="205917"/>
    <lineage>
        <taxon>Eukaryota</taxon>
        <taxon>Fungi</taxon>
        <taxon>Dikarya</taxon>
        <taxon>Basidiomycota</taxon>
        <taxon>Agaricomycotina</taxon>
        <taxon>Agaricomycetes</taxon>
        <taxon>Russulales</taxon>
        <taxon>Hericiaceae</taxon>
        <taxon>Dentipellis</taxon>
    </lineage>
</organism>
<dbReference type="EMBL" id="SEOQ01000176">
    <property type="protein sequence ID" value="TFY67943.1"/>
    <property type="molecule type" value="Genomic_DNA"/>
</dbReference>
<gene>
    <name evidence="1" type="ORF">EVG20_g3744</name>
</gene>
<dbReference type="AlphaFoldDB" id="A0A4Y9Z232"/>
<keyword evidence="2" id="KW-1185">Reference proteome</keyword>
<proteinExistence type="predicted"/>
<evidence type="ECO:0000313" key="2">
    <source>
        <dbReference type="Proteomes" id="UP000298327"/>
    </source>
</evidence>
<reference evidence="1 2" key="1">
    <citation type="submission" date="2019-02" db="EMBL/GenBank/DDBJ databases">
        <title>Genome sequencing of the rare red list fungi Dentipellis fragilis.</title>
        <authorList>
            <person name="Buettner E."/>
            <person name="Kellner H."/>
        </authorList>
    </citation>
    <scope>NUCLEOTIDE SEQUENCE [LARGE SCALE GENOMIC DNA]</scope>
    <source>
        <strain evidence="1 2">DSM 105465</strain>
    </source>
</reference>
<accession>A0A4Y9Z232</accession>